<organism evidence="1">
    <name type="scientific">Athelia psychrophila</name>
    <dbReference type="NCBI Taxonomy" id="1759441"/>
    <lineage>
        <taxon>Eukaryota</taxon>
        <taxon>Fungi</taxon>
        <taxon>Dikarya</taxon>
        <taxon>Basidiomycota</taxon>
        <taxon>Agaricomycotina</taxon>
        <taxon>Agaricomycetes</taxon>
        <taxon>Agaricomycetidae</taxon>
        <taxon>Atheliales</taxon>
        <taxon>Atheliaceae</taxon>
        <taxon>Athelia</taxon>
    </lineage>
</organism>
<name>A0A166DYD4_9AGAM</name>
<reference evidence="1" key="1">
    <citation type="journal article" date="2016" name="Mol. Biol. Evol.">
        <title>Comparative Genomics of Early-Diverging Mushroom-Forming Fungi Provides Insights into the Origins of Lignocellulose Decay Capabilities.</title>
        <authorList>
            <person name="Nagy L.G."/>
            <person name="Riley R."/>
            <person name="Tritt A."/>
            <person name="Adam C."/>
            <person name="Daum C."/>
            <person name="Floudas D."/>
            <person name="Sun H."/>
            <person name="Yadav J.S."/>
            <person name="Pangilinan J."/>
            <person name="Larsson K.H."/>
            <person name="Matsuura K."/>
            <person name="Barry K."/>
            <person name="Labutti K."/>
            <person name="Kuo R."/>
            <person name="Ohm R.A."/>
            <person name="Bhattacharya S.S."/>
            <person name="Shirouzu T."/>
            <person name="Yoshinaga Y."/>
            <person name="Martin F.M."/>
            <person name="Grigoriev I.V."/>
            <person name="Hibbett D.S."/>
        </authorList>
    </citation>
    <scope>NUCLEOTIDE SEQUENCE [LARGE SCALE GENOMIC DNA]</scope>
    <source>
        <strain evidence="1">CBS 109695</strain>
    </source>
</reference>
<accession>A0A166DYD4</accession>
<dbReference type="EMBL" id="KV417607">
    <property type="protein sequence ID" value="KZP15200.1"/>
    <property type="molecule type" value="Genomic_DNA"/>
</dbReference>
<sequence length="229" mass="25797">MAAGCFWSQHHYYKLIKKPIALEHIRKCISSSTHKTAAAYNAEPSTSQFLRKDCRFISFPMLTKIKARIEIPILGRSKWSGRHPPMLPIDKPDIATSRWEGSNNLWAARHGPVLDISCDPQGSHEWHLNHRQDLHHGLGQPRTKDMLKGVRVLVSTASLTISDDFLQCHGHSDQIVLYSGCTGVCAWVQLLRHAFLHNKRHQQFTHLAGCSGVQLLLFPTAISMQAVAK</sequence>
<gene>
    <name evidence="1" type="ORF">FIBSPDRAFT_87756</name>
</gene>
<protein>
    <submittedName>
        <fullName evidence="1">Uncharacterized protein</fullName>
    </submittedName>
</protein>
<proteinExistence type="predicted"/>
<evidence type="ECO:0000313" key="1">
    <source>
        <dbReference type="EMBL" id="KZP15200.1"/>
    </source>
</evidence>
<dbReference type="AlphaFoldDB" id="A0A166DYD4"/>